<sequence length="98" mass="10049">MRFQAPRAGSSWGLQAPAGLQAPTAEDRGAGEGRVGGAICARPARGAIAATACYGPGPCFGCGRPPPPHRRRSRTTRPNGSSSTWLLPAGRPTGAELR</sequence>
<evidence type="ECO:0000256" key="1">
    <source>
        <dbReference type="SAM" id="MobiDB-lite"/>
    </source>
</evidence>
<protein>
    <submittedName>
        <fullName evidence="2">Uncharacterized protein</fullName>
    </submittedName>
</protein>
<reference evidence="2" key="1">
    <citation type="submission" date="2014-09" db="EMBL/GenBank/DDBJ databases">
        <authorList>
            <person name="Magalhaes I.L.F."/>
            <person name="Oliveira U."/>
            <person name="Santos F.R."/>
            <person name="Vidigal T.H.D.A."/>
            <person name="Brescovit A.D."/>
            <person name="Santos A.J."/>
        </authorList>
    </citation>
    <scope>NUCLEOTIDE SEQUENCE</scope>
    <source>
        <tissue evidence="2">Shoot tissue taken approximately 20 cm above the soil surface</tissue>
    </source>
</reference>
<organism evidence="2">
    <name type="scientific">Arundo donax</name>
    <name type="common">Giant reed</name>
    <name type="synonym">Donax arundinaceus</name>
    <dbReference type="NCBI Taxonomy" id="35708"/>
    <lineage>
        <taxon>Eukaryota</taxon>
        <taxon>Viridiplantae</taxon>
        <taxon>Streptophyta</taxon>
        <taxon>Embryophyta</taxon>
        <taxon>Tracheophyta</taxon>
        <taxon>Spermatophyta</taxon>
        <taxon>Magnoliopsida</taxon>
        <taxon>Liliopsida</taxon>
        <taxon>Poales</taxon>
        <taxon>Poaceae</taxon>
        <taxon>PACMAD clade</taxon>
        <taxon>Arundinoideae</taxon>
        <taxon>Arundineae</taxon>
        <taxon>Arundo</taxon>
    </lineage>
</organism>
<name>A0A0A9C300_ARUDO</name>
<proteinExistence type="predicted"/>
<accession>A0A0A9C300</accession>
<evidence type="ECO:0000313" key="2">
    <source>
        <dbReference type="EMBL" id="JAD68848.1"/>
    </source>
</evidence>
<dbReference type="EMBL" id="GBRH01229047">
    <property type="protein sequence ID" value="JAD68848.1"/>
    <property type="molecule type" value="Transcribed_RNA"/>
</dbReference>
<dbReference type="AlphaFoldDB" id="A0A0A9C300"/>
<feature type="region of interest" description="Disordered" evidence="1">
    <location>
        <begin position="60"/>
        <end position="98"/>
    </location>
</feature>
<feature type="region of interest" description="Disordered" evidence="1">
    <location>
        <begin position="1"/>
        <end position="36"/>
    </location>
</feature>
<reference evidence="2" key="2">
    <citation type="journal article" date="2015" name="Data Brief">
        <title>Shoot transcriptome of the giant reed, Arundo donax.</title>
        <authorList>
            <person name="Barrero R.A."/>
            <person name="Guerrero F.D."/>
            <person name="Moolhuijzen P."/>
            <person name="Goolsby J.A."/>
            <person name="Tidwell J."/>
            <person name="Bellgard S.E."/>
            <person name="Bellgard M.I."/>
        </authorList>
    </citation>
    <scope>NUCLEOTIDE SEQUENCE</scope>
    <source>
        <tissue evidence="2">Shoot tissue taken approximately 20 cm above the soil surface</tissue>
    </source>
</reference>